<keyword evidence="5" id="KW-1185">Reference proteome</keyword>
<dbReference type="PROSITE" id="PS50196">
    <property type="entry name" value="RANBD1"/>
    <property type="match status" value="1"/>
</dbReference>
<dbReference type="SMART" id="SM00160">
    <property type="entry name" value="RanBD"/>
    <property type="match status" value="1"/>
</dbReference>
<comment type="subcellular location">
    <subcellularLocation>
        <location evidence="1">Nucleus</location>
    </subcellularLocation>
</comment>
<dbReference type="Pfam" id="PF00638">
    <property type="entry name" value="Ran_BP1"/>
    <property type="match status" value="1"/>
</dbReference>
<organism evidence="5 6">
    <name type="scientific">Globodera rostochiensis</name>
    <name type="common">Golden nematode worm</name>
    <name type="synonym">Heterodera rostochiensis</name>
    <dbReference type="NCBI Taxonomy" id="31243"/>
    <lineage>
        <taxon>Eukaryota</taxon>
        <taxon>Metazoa</taxon>
        <taxon>Ecdysozoa</taxon>
        <taxon>Nematoda</taxon>
        <taxon>Chromadorea</taxon>
        <taxon>Rhabditida</taxon>
        <taxon>Tylenchina</taxon>
        <taxon>Tylenchomorpha</taxon>
        <taxon>Tylenchoidea</taxon>
        <taxon>Heteroderidae</taxon>
        <taxon>Heteroderinae</taxon>
        <taxon>Globodera</taxon>
    </lineage>
</organism>
<accession>A0A914HBN7</accession>
<dbReference type="Proteomes" id="UP000887572">
    <property type="component" value="Unplaced"/>
</dbReference>
<dbReference type="PANTHER" id="PTHR23138:SF142">
    <property type="entry name" value="RAN-BINDING PROTEIN 3B-RELATED"/>
    <property type="match status" value="1"/>
</dbReference>
<dbReference type="CDD" id="cd13180">
    <property type="entry name" value="RanBD_RanBP3"/>
    <property type="match status" value="1"/>
</dbReference>
<dbReference type="InterPro" id="IPR045255">
    <property type="entry name" value="RanBP1-like"/>
</dbReference>
<dbReference type="AlphaFoldDB" id="A0A914HBN7"/>
<evidence type="ECO:0000313" key="5">
    <source>
        <dbReference type="Proteomes" id="UP000887572"/>
    </source>
</evidence>
<dbReference type="PANTHER" id="PTHR23138">
    <property type="entry name" value="RAN BINDING PROTEIN"/>
    <property type="match status" value="1"/>
</dbReference>
<keyword evidence="2" id="KW-0539">Nucleus</keyword>
<evidence type="ECO:0000256" key="1">
    <source>
        <dbReference type="ARBA" id="ARBA00004123"/>
    </source>
</evidence>
<dbReference type="WBParaSite" id="Gr19_v10_g15622.t1">
    <property type="protein sequence ID" value="Gr19_v10_g15622.t1"/>
    <property type="gene ID" value="Gr19_v10_g15622"/>
</dbReference>
<feature type="compositionally biased region" description="Basic and acidic residues" evidence="3">
    <location>
        <begin position="80"/>
        <end position="91"/>
    </location>
</feature>
<feature type="domain" description="RanBD1" evidence="4">
    <location>
        <begin position="165"/>
        <end position="244"/>
    </location>
</feature>
<evidence type="ECO:0000313" key="6">
    <source>
        <dbReference type="WBParaSite" id="Gr19_v10_g15622.t1"/>
    </source>
</evidence>
<evidence type="ECO:0000259" key="4">
    <source>
        <dbReference type="PROSITE" id="PS50196"/>
    </source>
</evidence>
<feature type="compositionally biased region" description="Low complexity" evidence="3">
    <location>
        <begin position="69"/>
        <end position="79"/>
    </location>
</feature>
<evidence type="ECO:0000256" key="3">
    <source>
        <dbReference type="SAM" id="MobiDB-lite"/>
    </source>
</evidence>
<dbReference type="Gene3D" id="2.30.29.30">
    <property type="entry name" value="Pleckstrin-homology domain (PH domain)/Phosphotyrosine-binding domain (PTB)"/>
    <property type="match status" value="1"/>
</dbReference>
<evidence type="ECO:0000256" key="2">
    <source>
        <dbReference type="ARBA" id="ARBA00023242"/>
    </source>
</evidence>
<dbReference type="SUPFAM" id="SSF50729">
    <property type="entry name" value="PH domain-like"/>
    <property type="match status" value="1"/>
</dbReference>
<dbReference type="GO" id="GO:0005634">
    <property type="term" value="C:nucleus"/>
    <property type="evidence" value="ECO:0007669"/>
    <property type="project" value="UniProtKB-SubCell"/>
</dbReference>
<proteinExistence type="predicted"/>
<protein>
    <submittedName>
        <fullName evidence="6">RanBD1 domain-containing protein</fullName>
    </submittedName>
</protein>
<feature type="region of interest" description="Disordered" evidence="3">
    <location>
        <begin position="300"/>
        <end position="382"/>
    </location>
</feature>
<feature type="region of interest" description="Disordered" evidence="3">
    <location>
        <begin position="68"/>
        <end position="93"/>
    </location>
</feature>
<dbReference type="InterPro" id="IPR011993">
    <property type="entry name" value="PH-like_dom_sf"/>
</dbReference>
<feature type="compositionally biased region" description="Acidic residues" evidence="3">
    <location>
        <begin position="316"/>
        <end position="327"/>
    </location>
</feature>
<sequence length="382" mass="41812">MDLPPSKLSSAASRLWGESTGQFQKKTDVKIDLGLHQKIQSNGSEEKASTSAISDGFVFGSRVFERVTSGKSDNPSSESSDSRSRVDRKPMDVSSIFKQMAKSTETGADTANMWKSTFPTSISNGSGGIAVESALTMGGLGESAKELARKCSQSGELAADASEAELQKIKTGEEDELNLLHISCRFYQYNGETKVWQERGMGSLKINQHIDARDDVRLVGRQSGNQRVLINSKIFPEMILEELSEKRLKISAHISESELPQLFLIQASPGSIGNLYGMLQKYIDASNMAKATQQLHLRKRRLGDGGGGGETTENGVGDEDNSVEEEEGTKKFAHDEEDAKQKKKKEGEGEERKDDGGGSERHSKTKKRRSISGREEEGVEQQ</sequence>
<reference evidence="6" key="1">
    <citation type="submission" date="2022-11" db="UniProtKB">
        <authorList>
            <consortium name="WormBaseParasite"/>
        </authorList>
    </citation>
    <scope>IDENTIFICATION</scope>
</reference>
<name>A0A914HBN7_GLORO</name>
<dbReference type="InterPro" id="IPR000156">
    <property type="entry name" value="Ran_bind_dom"/>
</dbReference>
<dbReference type="GO" id="GO:0006611">
    <property type="term" value="P:protein export from nucleus"/>
    <property type="evidence" value="ECO:0007669"/>
    <property type="project" value="TreeGrafter"/>
</dbReference>
<feature type="compositionally biased region" description="Basic and acidic residues" evidence="3">
    <location>
        <begin position="328"/>
        <end position="362"/>
    </location>
</feature>